<proteinExistence type="predicted"/>
<dbReference type="Gene3D" id="1.10.10.60">
    <property type="entry name" value="Homeodomain-like"/>
    <property type="match status" value="2"/>
</dbReference>
<evidence type="ECO:0000256" key="2">
    <source>
        <dbReference type="ARBA" id="ARBA00023125"/>
    </source>
</evidence>
<evidence type="ECO:0000313" key="5">
    <source>
        <dbReference type="EMBL" id="MBU9726731.1"/>
    </source>
</evidence>
<dbReference type="PANTHER" id="PTHR43280:SF28">
    <property type="entry name" value="HTH-TYPE TRANSCRIPTIONAL ACTIVATOR RHAS"/>
    <property type="match status" value="1"/>
</dbReference>
<dbReference type="InterPro" id="IPR009057">
    <property type="entry name" value="Homeodomain-like_sf"/>
</dbReference>
<dbReference type="RefSeq" id="WP_158352842.1">
    <property type="nucleotide sequence ID" value="NZ_JAHQCX010000007.1"/>
</dbReference>
<evidence type="ECO:0000313" key="6">
    <source>
        <dbReference type="Proteomes" id="UP001314681"/>
    </source>
</evidence>
<dbReference type="InterPro" id="IPR014710">
    <property type="entry name" value="RmlC-like_jellyroll"/>
</dbReference>
<dbReference type="InterPro" id="IPR011051">
    <property type="entry name" value="RmlC_Cupin_sf"/>
</dbReference>
<accession>A0ABS6K8E3</accession>
<comment type="caution">
    <text evidence="5">The sequence shown here is derived from an EMBL/GenBank/DDBJ whole genome shotgun (WGS) entry which is preliminary data.</text>
</comment>
<dbReference type="PROSITE" id="PS01124">
    <property type="entry name" value="HTH_ARAC_FAMILY_2"/>
    <property type="match status" value="1"/>
</dbReference>
<protein>
    <submittedName>
        <fullName evidence="5">AraC family transcriptional regulator</fullName>
    </submittedName>
</protein>
<keyword evidence="2" id="KW-0238">DNA-binding</keyword>
<dbReference type="SMART" id="SM00342">
    <property type="entry name" value="HTH_ARAC"/>
    <property type="match status" value="1"/>
</dbReference>
<evidence type="ECO:0000256" key="3">
    <source>
        <dbReference type="ARBA" id="ARBA00023163"/>
    </source>
</evidence>
<keyword evidence="3" id="KW-0804">Transcription</keyword>
<reference evidence="5 6" key="1">
    <citation type="submission" date="2021-06" db="EMBL/GenBank/DDBJ databases">
        <title>Description of novel taxa of the family Lachnospiraceae.</title>
        <authorList>
            <person name="Chaplin A.V."/>
            <person name="Sokolova S.R."/>
            <person name="Pikina A.P."/>
            <person name="Korzhanova M."/>
            <person name="Belova V."/>
            <person name="Korostin D."/>
            <person name="Efimov B.A."/>
        </authorList>
    </citation>
    <scope>NUCLEOTIDE SEQUENCE [LARGE SCALE GENOMIC DNA]</scope>
    <source>
        <strain evidence="5 6">ASD4241</strain>
    </source>
</reference>
<sequence>MIESINGKHETVNFKDHNAFKLYLNDEFENYPEHWHTPVEIIFPLENHYMVSCSNIDYYLKEGDILIITPGTLHRITAPKSGLRIIFQVDLSFLNMFKDIESTISMLAPAKLVTHETMPSIYETARELILEIQKECIEIRPLCDAFTFAKITELFILLGRECLNSSLMFDVTPSKQREYTEKFLNICDFISSHCMEDLTLDDVADRAGFSKYHFSRLFKQFTNTTFYKFLNTKRIAYAENLLIDPGLSITEIAYRSGFNSISSFVRMFKALTSYTPTAYRKLHQS</sequence>
<keyword evidence="1" id="KW-0805">Transcription regulation</keyword>
<dbReference type="SUPFAM" id="SSF46689">
    <property type="entry name" value="Homeodomain-like"/>
    <property type="match status" value="2"/>
</dbReference>
<name>A0ABS6K8E3_9FIRM</name>
<organism evidence="5 6">
    <name type="scientific">Diplocloster modestus</name>
    <dbReference type="NCBI Taxonomy" id="2850322"/>
    <lineage>
        <taxon>Bacteria</taxon>
        <taxon>Bacillati</taxon>
        <taxon>Bacillota</taxon>
        <taxon>Clostridia</taxon>
        <taxon>Lachnospirales</taxon>
        <taxon>Lachnospiraceae</taxon>
        <taxon>Diplocloster</taxon>
    </lineage>
</organism>
<dbReference type="InterPro" id="IPR020449">
    <property type="entry name" value="Tscrpt_reg_AraC-type_HTH"/>
</dbReference>
<evidence type="ECO:0000259" key="4">
    <source>
        <dbReference type="PROSITE" id="PS01124"/>
    </source>
</evidence>
<dbReference type="Gene3D" id="2.60.120.10">
    <property type="entry name" value="Jelly Rolls"/>
    <property type="match status" value="1"/>
</dbReference>
<dbReference type="Pfam" id="PF12833">
    <property type="entry name" value="HTH_18"/>
    <property type="match status" value="1"/>
</dbReference>
<dbReference type="InterPro" id="IPR018060">
    <property type="entry name" value="HTH_AraC"/>
</dbReference>
<gene>
    <name evidence="5" type="ORF">KTH90_11965</name>
</gene>
<dbReference type="EMBL" id="JAHQCX010000007">
    <property type="protein sequence ID" value="MBU9726731.1"/>
    <property type="molecule type" value="Genomic_DNA"/>
</dbReference>
<keyword evidence="6" id="KW-1185">Reference proteome</keyword>
<evidence type="ECO:0000256" key="1">
    <source>
        <dbReference type="ARBA" id="ARBA00023015"/>
    </source>
</evidence>
<dbReference type="CDD" id="cd02208">
    <property type="entry name" value="cupin_RmlC-like"/>
    <property type="match status" value="1"/>
</dbReference>
<dbReference type="PANTHER" id="PTHR43280">
    <property type="entry name" value="ARAC-FAMILY TRANSCRIPTIONAL REGULATOR"/>
    <property type="match status" value="1"/>
</dbReference>
<dbReference type="PRINTS" id="PR00032">
    <property type="entry name" value="HTHARAC"/>
</dbReference>
<feature type="domain" description="HTH araC/xylS-type" evidence="4">
    <location>
        <begin position="184"/>
        <end position="282"/>
    </location>
</feature>
<dbReference type="InterPro" id="IPR018062">
    <property type="entry name" value="HTH_AraC-typ_CS"/>
</dbReference>
<dbReference type="SUPFAM" id="SSF51182">
    <property type="entry name" value="RmlC-like cupins"/>
    <property type="match status" value="1"/>
</dbReference>
<dbReference type="PROSITE" id="PS00041">
    <property type="entry name" value="HTH_ARAC_FAMILY_1"/>
    <property type="match status" value="1"/>
</dbReference>
<dbReference type="Proteomes" id="UP001314681">
    <property type="component" value="Unassembled WGS sequence"/>
</dbReference>